<name>A0A0E9QNI9_ANGAN</name>
<reference evidence="2" key="1">
    <citation type="submission" date="2014-11" db="EMBL/GenBank/DDBJ databases">
        <authorList>
            <person name="Amaro Gonzalez C."/>
        </authorList>
    </citation>
    <scope>NUCLEOTIDE SEQUENCE</scope>
</reference>
<reference evidence="2" key="2">
    <citation type="journal article" date="2015" name="Fish Shellfish Immunol.">
        <title>Early steps in the European eel (Anguilla anguilla)-Vibrio vulnificus interaction in the gills: Role of the RtxA13 toxin.</title>
        <authorList>
            <person name="Callol A."/>
            <person name="Pajuelo D."/>
            <person name="Ebbesson L."/>
            <person name="Teles M."/>
            <person name="MacKenzie S."/>
            <person name="Amaro C."/>
        </authorList>
    </citation>
    <scope>NUCLEOTIDE SEQUENCE</scope>
</reference>
<feature type="compositionally biased region" description="Polar residues" evidence="1">
    <location>
        <begin position="7"/>
        <end position="16"/>
    </location>
</feature>
<organism evidence="2">
    <name type="scientific">Anguilla anguilla</name>
    <name type="common">European freshwater eel</name>
    <name type="synonym">Muraena anguilla</name>
    <dbReference type="NCBI Taxonomy" id="7936"/>
    <lineage>
        <taxon>Eukaryota</taxon>
        <taxon>Metazoa</taxon>
        <taxon>Chordata</taxon>
        <taxon>Craniata</taxon>
        <taxon>Vertebrata</taxon>
        <taxon>Euteleostomi</taxon>
        <taxon>Actinopterygii</taxon>
        <taxon>Neopterygii</taxon>
        <taxon>Teleostei</taxon>
        <taxon>Anguilliformes</taxon>
        <taxon>Anguillidae</taxon>
        <taxon>Anguilla</taxon>
    </lineage>
</organism>
<accession>A0A0E9QNI9</accession>
<dbReference type="AlphaFoldDB" id="A0A0E9QNI9"/>
<proteinExistence type="predicted"/>
<feature type="compositionally biased region" description="Polar residues" evidence="1">
    <location>
        <begin position="24"/>
        <end position="37"/>
    </location>
</feature>
<feature type="region of interest" description="Disordered" evidence="1">
    <location>
        <begin position="1"/>
        <end position="37"/>
    </location>
</feature>
<protein>
    <submittedName>
        <fullName evidence="2">Uncharacterized protein</fullName>
    </submittedName>
</protein>
<dbReference type="EMBL" id="GBXM01090722">
    <property type="protein sequence ID" value="JAH17855.1"/>
    <property type="molecule type" value="Transcribed_RNA"/>
</dbReference>
<evidence type="ECO:0000313" key="2">
    <source>
        <dbReference type="EMBL" id="JAH17855.1"/>
    </source>
</evidence>
<sequence length="37" mass="3842">MVACCSSVMQISGPRSSSRRSWKGCTSATFSGSTRAA</sequence>
<evidence type="ECO:0000256" key="1">
    <source>
        <dbReference type="SAM" id="MobiDB-lite"/>
    </source>
</evidence>